<sequence>MSKPDTLDLLRQLDPAAGDDPAAAVGETTRTELLGSITASDPFRAGAQARRARGAVRRLVPVLAAAAVIAAVAVTVVRLPGDSRQEALGPALSFTTEGKFLKVRVVDPEADSARFNKEFKEHGLDIKLKLVPSSPSIVGQHTAAGFGAGSGNIKTTVYPAGCDNPPSYPCVPEFTIPVNYKGQAELYIGRAAKPGERLVQSGPIDGRGEPLQGVRYVGQTVATVLQVLEKRGYTAEYRVTVGGVSQSRKAVPPGWFVRSGSLVTTNHAILFVSSTNR</sequence>
<name>A0A4R2HE82_9ACTN</name>
<gene>
    <name evidence="2" type="ORF">EV652_107297</name>
</gene>
<dbReference type="AlphaFoldDB" id="A0A4R2HE82"/>
<evidence type="ECO:0000313" key="3">
    <source>
        <dbReference type="Proteomes" id="UP000294508"/>
    </source>
</evidence>
<evidence type="ECO:0000313" key="2">
    <source>
        <dbReference type="EMBL" id="TCO26405.1"/>
    </source>
</evidence>
<protein>
    <submittedName>
        <fullName evidence="2">Uncharacterized protein</fullName>
    </submittedName>
</protein>
<dbReference type="EMBL" id="SLWN01000007">
    <property type="protein sequence ID" value="TCO26405.1"/>
    <property type="molecule type" value="Genomic_DNA"/>
</dbReference>
<reference evidence="2 3" key="1">
    <citation type="journal article" date="2015" name="Stand. Genomic Sci.">
        <title>Genomic Encyclopedia of Bacterial and Archaeal Type Strains, Phase III: the genomes of soil and plant-associated and newly described type strains.</title>
        <authorList>
            <person name="Whitman W.B."/>
            <person name="Woyke T."/>
            <person name="Klenk H.P."/>
            <person name="Zhou Y."/>
            <person name="Lilburn T.G."/>
            <person name="Beck B.J."/>
            <person name="De Vos P."/>
            <person name="Vandamme P."/>
            <person name="Eisen J.A."/>
            <person name="Garrity G."/>
            <person name="Hugenholtz P."/>
            <person name="Kyrpides N.C."/>
        </authorList>
    </citation>
    <scope>NUCLEOTIDE SEQUENCE [LARGE SCALE GENOMIC DNA]</scope>
    <source>
        <strain evidence="2 3">VKM Ac-2572</strain>
    </source>
</reference>
<feature type="transmembrane region" description="Helical" evidence="1">
    <location>
        <begin position="59"/>
        <end position="79"/>
    </location>
</feature>
<keyword evidence="3" id="KW-1185">Reference proteome</keyword>
<comment type="caution">
    <text evidence="2">The sequence shown here is derived from an EMBL/GenBank/DDBJ whole genome shotgun (WGS) entry which is preliminary data.</text>
</comment>
<dbReference type="RefSeq" id="WP_132211043.1">
    <property type="nucleotide sequence ID" value="NZ_SLWN01000007.1"/>
</dbReference>
<evidence type="ECO:0000256" key="1">
    <source>
        <dbReference type="SAM" id="Phobius"/>
    </source>
</evidence>
<keyword evidence="1" id="KW-1133">Transmembrane helix</keyword>
<accession>A0A4R2HE82</accession>
<organism evidence="2 3">
    <name type="scientific">Kribbella steppae</name>
    <dbReference type="NCBI Taxonomy" id="2512223"/>
    <lineage>
        <taxon>Bacteria</taxon>
        <taxon>Bacillati</taxon>
        <taxon>Actinomycetota</taxon>
        <taxon>Actinomycetes</taxon>
        <taxon>Propionibacteriales</taxon>
        <taxon>Kribbellaceae</taxon>
        <taxon>Kribbella</taxon>
    </lineage>
</organism>
<dbReference type="OrthoDB" id="3826074at2"/>
<proteinExistence type="predicted"/>
<keyword evidence="1" id="KW-0472">Membrane</keyword>
<keyword evidence="1" id="KW-0812">Transmembrane</keyword>
<dbReference type="Proteomes" id="UP000294508">
    <property type="component" value="Unassembled WGS sequence"/>
</dbReference>